<feature type="compositionally biased region" description="Polar residues" evidence="1">
    <location>
        <begin position="1"/>
        <end position="10"/>
    </location>
</feature>
<comment type="caution">
    <text evidence="2">The sequence shown here is derived from an EMBL/GenBank/DDBJ whole genome shotgun (WGS) entry which is preliminary data.</text>
</comment>
<accession>A0ABD1Y118</accession>
<feature type="compositionally biased region" description="Polar residues" evidence="1">
    <location>
        <begin position="72"/>
        <end position="82"/>
    </location>
</feature>
<dbReference type="EMBL" id="JBHFFA010000006">
    <property type="protein sequence ID" value="KAL2620438.1"/>
    <property type="molecule type" value="Genomic_DNA"/>
</dbReference>
<dbReference type="Proteomes" id="UP001605036">
    <property type="component" value="Unassembled WGS sequence"/>
</dbReference>
<feature type="compositionally biased region" description="Basic and acidic residues" evidence="1">
    <location>
        <begin position="11"/>
        <end position="21"/>
    </location>
</feature>
<protein>
    <submittedName>
        <fullName evidence="2">Uncharacterized protein</fullName>
    </submittedName>
</protein>
<keyword evidence="3" id="KW-1185">Reference proteome</keyword>
<evidence type="ECO:0000313" key="2">
    <source>
        <dbReference type="EMBL" id="KAL2620438.1"/>
    </source>
</evidence>
<evidence type="ECO:0000313" key="3">
    <source>
        <dbReference type="Proteomes" id="UP001605036"/>
    </source>
</evidence>
<gene>
    <name evidence="2" type="ORF">R1flu_000643</name>
</gene>
<feature type="region of interest" description="Disordered" evidence="1">
    <location>
        <begin position="58"/>
        <end position="82"/>
    </location>
</feature>
<organism evidence="2 3">
    <name type="scientific">Riccia fluitans</name>
    <dbReference type="NCBI Taxonomy" id="41844"/>
    <lineage>
        <taxon>Eukaryota</taxon>
        <taxon>Viridiplantae</taxon>
        <taxon>Streptophyta</taxon>
        <taxon>Embryophyta</taxon>
        <taxon>Marchantiophyta</taxon>
        <taxon>Marchantiopsida</taxon>
        <taxon>Marchantiidae</taxon>
        <taxon>Marchantiales</taxon>
        <taxon>Ricciaceae</taxon>
        <taxon>Riccia</taxon>
    </lineage>
</organism>
<dbReference type="AlphaFoldDB" id="A0ABD1Y118"/>
<name>A0ABD1Y118_9MARC</name>
<reference evidence="2 3" key="1">
    <citation type="submission" date="2024-09" db="EMBL/GenBank/DDBJ databases">
        <title>Chromosome-scale assembly of Riccia fluitans.</title>
        <authorList>
            <person name="Paukszto L."/>
            <person name="Sawicki J."/>
            <person name="Karawczyk K."/>
            <person name="Piernik-Szablinska J."/>
            <person name="Szczecinska M."/>
            <person name="Mazdziarz M."/>
        </authorList>
    </citation>
    <scope>NUCLEOTIDE SEQUENCE [LARGE SCALE GENOMIC DNA]</scope>
    <source>
        <strain evidence="2">Rf_01</strain>
        <tissue evidence="2">Aerial parts of the thallus</tissue>
    </source>
</reference>
<proteinExistence type="predicted"/>
<evidence type="ECO:0000256" key="1">
    <source>
        <dbReference type="SAM" id="MobiDB-lite"/>
    </source>
</evidence>
<sequence length="82" mass="9097">MNQGQQMWNRQNDRAASKLEYCVRRRSSNHLNGNGTPHGQAGGIKGWGYHEGIGWPRPTNARGWIDDVGASQRPSKTDPQGP</sequence>
<feature type="region of interest" description="Disordered" evidence="1">
    <location>
        <begin position="1"/>
        <end position="21"/>
    </location>
</feature>